<keyword evidence="3" id="KW-1185">Reference proteome</keyword>
<organism evidence="2 3">
    <name type="scientific">Pleurotus eryngii</name>
    <name type="common">Boletus of the steppes</name>
    <dbReference type="NCBI Taxonomy" id="5323"/>
    <lineage>
        <taxon>Eukaryota</taxon>
        <taxon>Fungi</taxon>
        <taxon>Dikarya</taxon>
        <taxon>Basidiomycota</taxon>
        <taxon>Agaricomycotina</taxon>
        <taxon>Agaricomycetes</taxon>
        <taxon>Agaricomycetidae</taxon>
        <taxon>Agaricales</taxon>
        <taxon>Pleurotineae</taxon>
        <taxon>Pleurotaceae</taxon>
        <taxon>Pleurotus</taxon>
    </lineage>
</organism>
<dbReference type="OrthoDB" id="10465373at2759"/>
<gene>
    <name evidence="2" type="ORF">BDN71DRAFT_1445647</name>
</gene>
<dbReference type="AlphaFoldDB" id="A0A9P6DHV3"/>
<name>A0A9P6DHV3_PLEER</name>
<proteinExistence type="predicted"/>
<evidence type="ECO:0000313" key="3">
    <source>
        <dbReference type="Proteomes" id="UP000807025"/>
    </source>
</evidence>
<feature type="region of interest" description="Disordered" evidence="1">
    <location>
        <begin position="75"/>
        <end position="188"/>
    </location>
</feature>
<reference evidence="2" key="1">
    <citation type="submission" date="2020-11" db="EMBL/GenBank/DDBJ databases">
        <authorList>
            <consortium name="DOE Joint Genome Institute"/>
            <person name="Ahrendt S."/>
            <person name="Riley R."/>
            <person name="Andreopoulos W."/>
            <person name="Labutti K."/>
            <person name="Pangilinan J."/>
            <person name="Ruiz-Duenas F.J."/>
            <person name="Barrasa J.M."/>
            <person name="Sanchez-Garcia M."/>
            <person name="Camarero S."/>
            <person name="Miyauchi S."/>
            <person name="Serrano A."/>
            <person name="Linde D."/>
            <person name="Babiker R."/>
            <person name="Drula E."/>
            <person name="Ayuso-Fernandez I."/>
            <person name="Pacheco R."/>
            <person name="Padilla G."/>
            <person name="Ferreira P."/>
            <person name="Barriuso J."/>
            <person name="Kellner H."/>
            <person name="Castanera R."/>
            <person name="Alfaro M."/>
            <person name="Ramirez L."/>
            <person name="Pisabarro A.G."/>
            <person name="Kuo A."/>
            <person name="Tritt A."/>
            <person name="Lipzen A."/>
            <person name="He G."/>
            <person name="Yan M."/>
            <person name="Ng V."/>
            <person name="Cullen D."/>
            <person name="Martin F."/>
            <person name="Rosso M.-N."/>
            <person name="Henrissat B."/>
            <person name="Hibbett D."/>
            <person name="Martinez A.T."/>
            <person name="Grigoriev I.V."/>
        </authorList>
    </citation>
    <scope>NUCLEOTIDE SEQUENCE</scope>
    <source>
        <strain evidence="2">ATCC 90797</strain>
    </source>
</reference>
<evidence type="ECO:0000256" key="1">
    <source>
        <dbReference type="SAM" id="MobiDB-lite"/>
    </source>
</evidence>
<evidence type="ECO:0000313" key="2">
    <source>
        <dbReference type="EMBL" id="KAF9496945.1"/>
    </source>
</evidence>
<comment type="caution">
    <text evidence="2">The sequence shown here is derived from an EMBL/GenBank/DDBJ whole genome shotgun (WGS) entry which is preliminary data.</text>
</comment>
<dbReference type="Proteomes" id="UP000807025">
    <property type="component" value="Unassembled WGS sequence"/>
</dbReference>
<feature type="compositionally biased region" description="Low complexity" evidence="1">
    <location>
        <begin position="152"/>
        <end position="171"/>
    </location>
</feature>
<accession>A0A9P6DHV3</accession>
<dbReference type="EMBL" id="MU154548">
    <property type="protein sequence ID" value="KAF9496945.1"/>
    <property type="molecule type" value="Genomic_DNA"/>
</dbReference>
<sequence>MSQFMFPWMQVSTPTLKHLCEDLGASRTAKRGRSDALELLNTVGMSVANVMRPLETEPNQLSIVPRAVSMVQVPSSWTTSMRRPTPVATPPKTSKARPSDRAKSLPAAAQATSPRKGTRTQRRSAASAKRAVTKRKGIPASTAVPSVRGKNTAQRPAAAPQKPTPAATMHTRSTRSARRASAPPEVVTPQKRKVLDAVVIDVDKTRISAPSARAKRQRVQAQPPALCPPRKKVFDGVEIPSTRWMATRVAAEITVLRRVQYPPRPPRPSQKKIFDGVEVDCLRRCYANRGNLGVDVYSDHVSTPGAELETDSQSVHSDDLVYMGSVDTAQPA</sequence>
<protein>
    <submittedName>
        <fullName evidence="2">Uncharacterized protein</fullName>
    </submittedName>
</protein>